<feature type="region of interest" description="Disordered" evidence="1">
    <location>
        <begin position="27"/>
        <end position="69"/>
    </location>
</feature>
<name>A0ABD1Z4U1_9MARC</name>
<accession>A0ABD1Z4U1</accession>
<protein>
    <submittedName>
        <fullName evidence="2">Uncharacterized protein</fullName>
    </submittedName>
</protein>
<sequence>MKPGECRGGTEVGHALSFRCARCKVGRRPRTTPLDGRPNLQSSEPRGSVLGTPRRNAGGCLSGRYHGQGWPEERLAPHGSYLLL</sequence>
<comment type="caution">
    <text evidence="2">The sequence shown here is derived from an EMBL/GenBank/DDBJ whole genome shotgun (WGS) entry which is preliminary data.</text>
</comment>
<organism evidence="2 3">
    <name type="scientific">Riccia fluitans</name>
    <dbReference type="NCBI Taxonomy" id="41844"/>
    <lineage>
        <taxon>Eukaryota</taxon>
        <taxon>Viridiplantae</taxon>
        <taxon>Streptophyta</taxon>
        <taxon>Embryophyta</taxon>
        <taxon>Marchantiophyta</taxon>
        <taxon>Marchantiopsida</taxon>
        <taxon>Marchantiidae</taxon>
        <taxon>Marchantiales</taxon>
        <taxon>Ricciaceae</taxon>
        <taxon>Riccia</taxon>
    </lineage>
</organism>
<evidence type="ECO:0000256" key="1">
    <source>
        <dbReference type="SAM" id="MobiDB-lite"/>
    </source>
</evidence>
<gene>
    <name evidence="2" type="ORF">R1flu_008944</name>
</gene>
<keyword evidence="3" id="KW-1185">Reference proteome</keyword>
<proteinExistence type="predicted"/>
<evidence type="ECO:0000313" key="3">
    <source>
        <dbReference type="Proteomes" id="UP001605036"/>
    </source>
</evidence>
<dbReference type="EMBL" id="JBHFFA010000002">
    <property type="protein sequence ID" value="KAL2641357.1"/>
    <property type="molecule type" value="Genomic_DNA"/>
</dbReference>
<reference evidence="2 3" key="1">
    <citation type="submission" date="2024-09" db="EMBL/GenBank/DDBJ databases">
        <title>Chromosome-scale assembly of Riccia fluitans.</title>
        <authorList>
            <person name="Paukszto L."/>
            <person name="Sawicki J."/>
            <person name="Karawczyk K."/>
            <person name="Piernik-Szablinska J."/>
            <person name="Szczecinska M."/>
            <person name="Mazdziarz M."/>
        </authorList>
    </citation>
    <scope>NUCLEOTIDE SEQUENCE [LARGE SCALE GENOMIC DNA]</scope>
    <source>
        <strain evidence="2">Rf_01</strain>
        <tissue evidence="2">Aerial parts of the thallus</tissue>
    </source>
</reference>
<dbReference type="Proteomes" id="UP001605036">
    <property type="component" value="Unassembled WGS sequence"/>
</dbReference>
<dbReference type="AlphaFoldDB" id="A0ABD1Z4U1"/>
<evidence type="ECO:0000313" key="2">
    <source>
        <dbReference type="EMBL" id="KAL2641357.1"/>
    </source>
</evidence>